<dbReference type="PROSITE" id="PS50405">
    <property type="entry name" value="GST_CTER"/>
    <property type="match status" value="1"/>
</dbReference>
<dbReference type="PANTHER" id="PTHR44051:SF22">
    <property type="entry name" value="DISULFIDE-BOND OXIDOREDUCTASE YGHU"/>
    <property type="match status" value="1"/>
</dbReference>
<dbReference type="SFLD" id="SFLDS00019">
    <property type="entry name" value="Glutathione_Transferase_(cytos"/>
    <property type="match status" value="1"/>
</dbReference>
<protein>
    <submittedName>
        <fullName evidence="4">GST-like protein</fullName>
        <ecNumber evidence="4">1.8.4.-</ecNumber>
    </submittedName>
</protein>
<dbReference type="Gene3D" id="1.20.1050.10">
    <property type="match status" value="1"/>
</dbReference>
<accession>A0ABT9PRM9</accession>
<feature type="domain" description="GST N-terminal" evidence="2">
    <location>
        <begin position="54"/>
        <end position="144"/>
    </location>
</feature>
<evidence type="ECO:0000259" key="2">
    <source>
        <dbReference type="PROSITE" id="PS50404"/>
    </source>
</evidence>
<evidence type="ECO:0000313" key="5">
    <source>
        <dbReference type="Proteomes" id="UP001241472"/>
    </source>
</evidence>
<dbReference type="GO" id="GO:0016491">
    <property type="term" value="F:oxidoreductase activity"/>
    <property type="evidence" value="ECO:0007669"/>
    <property type="project" value="UniProtKB-KW"/>
</dbReference>
<dbReference type="InterPro" id="IPR004045">
    <property type="entry name" value="Glutathione_S-Trfase_N"/>
</dbReference>
<feature type="domain" description="GST C-terminal" evidence="3">
    <location>
        <begin position="147"/>
        <end position="281"/>
    </location>
</feature>
<organism evidence="4 5">
    <name type="scientific">Neorhizobium huautlense</name>
    <dbReference type="NCBI Taxonomy" id="67774"/>
    <lineage>
        <taxon>Bacteria</taxon>
        <taxon>Pseudomonadati</taxon>
        <taxon>Pseudomonadota</taxon>
        <taxon>Alphaproteobacteria</taxon>
        <taxon>Hyphomicrobiales</taxon>
        <taxon>Rhizobiaceae</taxon>
        <taxon>Rhizobium/Agrobacterium group</taxon>
        <taxon>Neorhizobium</taxon>
    </lineage>
</organism>
<dbReference type="EC" id="1.8.4.-" evidence="4"/>
<dbReference type="InterPro" id="IPR036282">
    <property type="entry name" value="Glutathione-S-Trfase_C_sf"/>
</dbReference>
<dbReference type="SUPFAM" id="SSF52833">
    <property type="entry name" value="Thioredoxin-like"/>
    <property type="match status" value="1"/>
</dbReference>
<evidence type="ECO:0000259" key="3">
    <source>
        <dbReference type="PROSITE" id="PS50405"/>
    </source>
</evidence>
<feature type="region of interest" description="Disordered" evidence="1">
    <location>
        <begin position="269"/>
        <end position="301"/>
    </location>
</feature>
<dbReference type="CDD" id="cd10292">
    <property type="entry name" value="GST_C_YghU_like"/>
    <property type="match status" value="1"/>
</dbReference>
<dbReference type="RefSeq" id="WP_306832294.1">
    <property type="nucleotide sequence ID" value="NZ_JAUSRF010000003.1"/>
</dbReference>
<dbReference type="Pfam" id="PF13410">
    <property type="entry name" value="GST_C_2"/>
    <property type="match status" value="1"/>
</dbReference>
<dbReference type="SUPFAM" id="SSF47616">
    <property type="entry name" value="GST C-terminal domain-like"/>
    <property type="match status" value="1"/>
</dbReference>
<proteinExistence type="predicted"/>
<evidence type="ECO:0000313" key="4">
    <source>
        <dbReference type="EMBL" id="MDP9836524.1"/>
    </source>
</evidence>
<reference evidence="4 5" key="1">
    <citation type="submission" date="2023-07" db="EMBL/GenBank/DDBJ databases">
        <title>Sorghum-associated microbial communities from plants grown in Nebraska, USA.</title>
        <authorList>
            <person name="Schachtman D."/>
        </authorList>
    </citation>
    <scope>NUCLEOTIDE SEQUENCE [LARGE SCALE GENOMIC DNA]</scope>
    <source>
        <strain evidence="4 5">DS1307</strain>
    </source>
</reference>
<dbReference type="InterPro" id="IPR036249">
    <property type="entry name" value="Thioredoxin-like_sf"/>
</dbReference>
<dbReference type="SFLD" id="SFLDG00358">
    <property type="entry name" value="Main_(cytGST)"/>
    <property type="match status" value="1"/>
</dbReference>
<dbReference type="InterPro" id="IPR010987">
    <property type="entry name" value="Glutathione-S-Trfase_C-like"/>
</dbReference>
<dbReference type="InterPro" id="IPR040079">
    <property type="entry name" value="Glutathione_S-Trfase"/>
</dbReference>
<dbReference type="CDD" id="cd03048">
    <property type="entry name" value="GST_N_Ure2p_like"/>
    <property type="match status" value="1"/>
</dbReference>
<dbReference type="Proteomes" id="UP001241472">
    <property type="component" value="Unassembled WGS sequence"/>
</dbReference>
<dbReference type="Gene3D" id="3.40.30.10">
    <property type="entry name" value="Glutaredoxin"/>
    <property type="match status" value="1"/>
</dbReference>
<evidence type="ECO:0000256" key="1">
    <source>
        <dbReference type="SAM" id="MobiDB-lite"/>
    </source>
</evidence>
<keyword evidence="5" id="KW-1185">Reference proteome</keyword>
<gene>
    <name evidence="4" type="ORF">J2T09_001268</name>
</gene>
<dbReference type="EMBL" id="JAUSRF010000003">
    <property type="protein sequence ID" value="MDP9836524.1"/>
    <property type="molecule type" value="Genomic_DNA"/>
</dbReference>
<dbReference type="SFLD" id="SFLDG01151">
    <property type="entry name" value="Main.2:_Nu-like"/>
    <property type="match status" value="1"/>
</dbReference>
<keyword evidence="4" id="KW-0560">Oxidoreductase</keyword>
<name>A0ABT9PRM9_9HYPH</name>
<dbReference type="NCBIfam" id="NF008731">
    <property type="entry name" value="PRK11752.1"/>
    <property type="match status" value="1"/>
</dbReference>
<comment type="caution">
    <text evidence="4">The sequence shown here is derived from an EMBL/GenBank/DDBJ whole genome shotgun (WGS) entry which is preliminary data.</text>
</comment>
<feature type="compositionally biased region" description="Basic and acidic residues" evidence="1">
    <location>
        <begin position="279"/>
        <end position="301"/>
    </location>
</feature>
<dbReference type="PANTHER" id="PTHR44051">
    <property type="entry name" value="GLUTATHIONE S-TRANSFERASE-RELATED"/>
    <property type="match status" value="1"/>
</dbReference>
<sequence>MTEKSSADNFPAGYEPPKVWTWEKGNGGQFANINRPIAGPTHDKELPVGKHPLQLHSLGTPNGVKVTIMLEELLAAGHRDAEYDAWLINIGQGDQFGSGFVGINPNSKIPALLDRAPKGGGEPIRVFESASILIYLAEKFGAFLPTDLRARAETMNWLFWQMGSAPFVGGGFGHFYAYAPIKIKYAIDRYAMETKRQLDVLDRHLADNQFMAGSEYTIADMAIWPWYGNLALGQAYGDAGDFLEVQGYKHLQRWTAEIFARPAVKRGRMVNRTSGEPSEQLRERHDASDFDTKTADKVANT</sequence>
<dbReference type="PROSITE" id="PS50404">
    <property type="entry name" value="GST_NTER"/>
    <property type="match status" value="1"/>
</dbReference>